<sequence length="466" mass="50785">MLLSIATVATATLSLFVSHTHALPQPSLSNGRPSLQRRDNPQADGPRGGFLRGVNIGSWLVLEKWMVEDVFANTDATDQYTFDQLPDASARLQTHWSTYFTEPDVQQLATYGINALRIPIGYWAFDNSNTPYQSGAADYLDKALTWARAAGMVVWIDLHGAPGSQNGFDNSGRAGDVSWQESPNLSQTISVLSTIASRYGTNAYADVVQGIELVNEPISWGNNNFDVTKDWTTQAYATVRSAAENKGLQIIMHDAFQPAEAWLDVNAQLNSNNNNNDHNDNNHQNYNNGNNNITKRNMPSGSTFALDTHLYQLFTPEDSTLTQDAHILKACDWSRTAFQPSARRAGLPVYAGEFTAVTNVCVNPDGSSVPGTSTADDCEGVQGCQCIVDTPTGDWSAVTRAQVKRYVDAQLGVFEEASGGAGAAGGYFFWSWKAPGAWGFLNGVQGGWIANPVQDYQRDVCNFIGR</sequence>
<accession>A0ACC3DVW1</accession>
<dbReference type="EMBL" id="JAWDJW010000343">
    <property type="protein sequence ID" value="KAK3080941.1"/>
    <property type="molecule type" value="Genomic_DNA"/>
</dbReference>
<organism evidence="1 2">
    <name type="scientific">Coniosporium uncinatum</name>
    <dbReference type="NCBI Taxonomy" id="93489"/>
    <lineage>
        <taxon>Eukaryota</taxon>
        <taxon>Fungi</taxon>
        <taxon>Dikarya</taxon>
        <taxon>Ascomycota</taxon>
        <taxon>Pezizomycotina</taxon>
        <taxon>Dothideomycetes</taxon>
        <taxon>Dothideomycetes incertae sedis</taxon>
        <taxon>Coniosporium</taxon>
    </lineage>
</organism>
<proteinExistence type="predicted"/>
<evidence type="ECO:0000313" key="2">
    <source>
        <dbReference type="Proteomes" id="UP001186974"/>
    </source>
</evidence>
<evidence type="ECO:0000313" key="1">
    <source>
        <dbReference type="EMBL" id="KAK3080941.1"/>
    </source>
</evidence>
<gene>
    <name evidence="1" type="ORF">LTS18_011719</name>
</gene>
<keyword evidence="2" id="KW-1185">Reference proteome</keyword>
<name>A0ACC3DVW1_9PEZI</name>
<comment type="caution">
    <text evidence="1">The sequence shown here is derived from an EMBL/GenBank/DDBJ whole genome shotgun (WGS) entry which is preliminary data.</text>
</comment>
<protein>
    <submittedName>
        <fullName evidence="1">Uncharacterized protein</fullName>
    </submittedName>
</protein>
<reference evidence="1" key="1">
    <citation type="submission" date="2024-09" db="EMBL/GenBank/DDBJ databases">
        <title>Black Yeasts Isolated from many extreme environments.</title>
        <authorList>
            <person name="Coleine C."/>
            <person name="Stajich J.E."/>
            <person name="Selbmann L."/>
        </authorList>
    </citation>
    <scope>NUCLEOTIDE SEQUENCE</scope>
    <source>
        <strain evidence="1">CCFEE 5737</strain>
    </source>
</reference>
<dbReference type="Proteomes" id="UP001186974">
    <property type="component" value="Unassembled WGS sequence"/>
</dbReference>